<dbReference type="AlphaFoldDB" id="A0A4V3YZZ7"/>
<proteinExistence type="predicted"/>
<protein>
    <submittedName>
        <fullName evidence="1">Uncharacterized protein</fullName>
    </submittedName>
</protein>
<accession>A0A4V3YZZ7</accession>
<evidence type="ECO:0000313" key="1">
    <source>
        <dbReference type="EMBL" id="THJ44992.1"/>
    </source>
</evidence>
<name>A0A4V3YZZ7_AERVE</name>
<organism evidence="1 2">
    <name type="scientific">Aeromonas veronii</name>
    <dbReference type="NCBI Taxonomy" id="654"/>
    <lineage>
        <taxon>Bacteria</taxon>
        <taxon>Pseudomonadati</taxon>
        <taxon>Pseudomonadota</taxon>
        <taxon>Gammaproteobacteria</taxon>
        <taxon>Aeromonadales</taxon>
        <taxon>Aeromonadaceae</taxon>
        <taxon>Aeromonas</taxon>
    </lineage>
</organism>
<evidence type="ECO:0000313" key="2">
    <source>
        <dbReference type="Proteomes" id="UP000309618"/>
    </source>
</evidence>
<dbReference type="Proteomes" id="UP000309618">
    <property type="component" value="Unassembled WGS sequence"/>
</dbReference>
<sequence>MAKSIVADDIKIKPTVNVMAFCDDMFERKSACGKNYPSHWKVKTRERLEAAGLIESKGQSPGEGAVYYFTEVGLAWYLSIRPERNR</sequence>
<gene>
    <name evidence="1" type="ORF">E8Q35_12450</name>
</gene>
<dbReference type="EMBL" id="SSUX01000008">
    <property type="protein sequence ID" value="THJ44992.1"/>
    <property type="molecule type" value="Genomic_DNA"/>
</dbReference>
<dbReference type="RefSeq" id="WP_136501815.1">
    <property type="nucleotide sequence ID" value="NZ_SSUX01000008.1"/>
</dbReference>
<comment type="caution">
    <text evidence="1">The sequence shown here is derived from an EMBL/GenBank/DDBJ whole genome shotgun (WGS) entry which is preliminary data.</text>
</comment>
<reference evidence="1 2" key="1">
    <citation type="submission" date="2019-04" db="EMBL/GenBank/DDBJ databases">
        <title>Comparative genomics of Aeromonas veronii strains pathogenic to fish.</title>
        <authorList>
            <person name="Cascarano M.C."/>
            <person name="Smyrli M."/>
            <person name="Katharios P."/>
        </authorList>
    </citation>
    <scope>NUCLEOTIDE SEQUENCE [LARGE SCALE GENOMIC DNA]</scope>
    <source>
        <strain evidence="1 2">XU1</strain>
    </source>
</reference>